<gene>
    <name evidence="8" type="ORF">ING2E5A_0787</name>
</gene>
<comment type="subcellular location">
    <subcellularLocation>
        <location evidence="1">Cell outer membrane</location>
    </subcellularLocation>
</comment>
<keyword evidence="4" id="KW-0472">Membrane</keyword>
<feature type="domain" description="SusD-like N-terminal" evidence="7">
    <location>
        <begin position="106"/>
        <end position="240"/>
    </location>
</feature>
<dbReference type="Pfam" id="PF14322">
    <property type="entry name" value="SusD-like_3"/>
    <property type="match status" value="1"/>
</dbReference>
<evidence type="ECO:0008006" key="10">
    <source>
        <dbReference type="Google" id="ProtNLM"/>
    </source>
</evidence>
<dbReference type="PROSITE" id="PS51257">
    <property type="entry name" value="PROKAR_LIPOPROTEIN"/>
    <property type="match status" value="1"/>
</dbReference>
<keyword evidence="5" id="KW-0998">Cell outer membrane</keyword>
<evidence type="ECO:0000256" key="2">
    <source>
        <dbReference type="ARBA" id="ARBA00006275"/>
    </source>
</evidence>
<sequence>MNRKILNISRIVVVFALVAIIASCDDYLNIIPDNTPTIDHAFKNRHEAEKYLYGCFSFLPNHADPTSNPALFGGDEVWYIDPANIVSPLLWNIAKGNQGTNSPLADYWASIQDDSNLQGGKALFTALSDCNIFLENIDKPFDLDKSERDWWVSEVLFLKAYYHYYLFRMYGPIPLIRENLPISSTTEEVRRFREPVDDVVEYIVELLDQSLENLPEEILDVTSDMGRPTKATALALKAQVLTLAASPLFNGNTDYASVVDKKGRQLFPQEYRPEKWQRAAAALKEAIDAAHEAGHELFDFSETTFARDLNAPTILAMQVRGAVTERWNKEIIWGESNFNPDALQRVCFPAWNPNHNSGGIGKSYAPTLQVVEQFYTSNGVPIEEDRDWEGVDPIGIRTGDASHKFYIKEGYQTVNLHFNREARFYGSVTFDGGTFYGNGRISTDDNMWHTPMRGADPGGGVAPTERYSSTGYLCKKLVHYLSSVPEANSSITTYRYAFPIIRLADLYLMYAEALNEVKSSPDEEVYEYVDLVRARTGLKGVVESWQDHSNVPDKPASKEGMREIIRRERLNELAFEGSRFWDLRRWKLSEEYMNRPIRGLNIRGENPADFYQVREIYRPTFGKKDYLWPIRLRVLLKNTNLVQNLGW</sequence>
<organism evidence="8 9">
    <name type="scientific">Petrimonas mucosa</name>
    <dbReference type="NCBI Taxonomy" id="1642646"/>
    <lineage>
        <taxon>Bacteria</taxon>
        <taxon>Pseudomonadati</taxon>
        <taxon>Bacteroidota</taxon>
        <taxon>Bacteroidia</taxon>
        <taxon>Bacteroidales</taxon>
        <taxon>Dysgonomonadaceae</taxon>
        <taxon>Petrimonas</taxon>
    </lineage>
</organism>
<dbReference type="InterPro" id="IPR012944">
    <property type="entry name" value="SusD_RagB_dom"/>
</dbReference>
<dbReference type="KEGG" id="pmuc:ING2E5A_0787"/>
<evidence type="ECO:0000313" key="9">
    <source>
        <dbReference type="Proteomes" id="UP000178485"/>
    </source>
</evidence>
<evidence type="ECO:0000256" key="3">
    <source>
        <dbReference type="ARBA" id="ARBA00022729"/>
    </source>
</evidence>
<dbReference type="Pfam" id="PF07980">
    <property type="entry name" value="SusD_RagB"/>
    <property type="match status" value="1"/>
</dbReference>
<feature type="domain" description="RagB/SusD" evidence="6">
    <location>
        <begin position="329"/>
        <end position="647"/>
    </location>
</feature>
<evidence type="ECO:0000259" key="7">
    <source>
        <dbReference type="Pfam" id="PF14322"/>
    </source>
</evidence>
<dbReference type="SUPFAM" id="SSF48452">
    <property type="entry name" value="TPR-like"/>
    <property type="match status" value="1"/>
</dbReference>
<evidence type="ECO:0000259" key="6">
    <source>
        <dbReference type="Pfam" id="PF07980"/>
    </source>
</evidence>
<keyword evidence="9" id="KW-1185">Reference proteome</keyword>
<dbReference type="AlphaFoldDB" id="A0A1G4G505"/>
<evidence type="ECO:0000313" key="8">
    <source>
        <dbReference type="EMBL" id="SCM56245.1"/>
    </source>
</evidence>
<evidence type="ECO:0000256" key="4">
    <source>
        <dbReference type="ARBA" id="ARBA00023136"/>
    </source>
</evidence>
<evidence type="ECO:0000256" key="1">
    <source>
        <dbReference type="ARBA" id="ARBA00004442"/>
    </source>
</evidence>
<dbReference type="InterPro" id="IPR011990">
    <property type="entry name" value="TPR-like_helical_dom_sf"/>
</dbReference>
<comment type="similarity">
    <text evidence="2">Belongs to the SusD family.</text>
</comment>
<dbReference type="Proteomes" id="UP000178485">
    <property type="component" value="Chromosome i"/>
</dbReference>
<reference evidence="8 9" key="1">
    <citation type="submission" date="2016-08" db="EMBL/GenBank/DDBJ databases">
        <authorList>
            <person name="Seilhamer J.J."/>
        </authorList>
    </citation>
    <scope>NUCLEOTIDE SEQUENCE [LARGE SCALE GENOMIC DNA]</scope>
    <source>
        <strain evidence="8">ING2-E5A</strain>
    </source>
</reference>
<proteinExistence type="inferred from homology"/>
<dbReference type="RefSeq" id="WP_071138178.1">
    <property type="nucleotide sequence ID" value="NZ_LT608328.1"/>
</dbReference>
<keyword evidence="3" id="KW-0732">Signal</keyword>
<dbReference type="GO" id="GO:0009279">
    <property type="term" value="C:cell outer membrane"/>
    <property type="evidence" value="ECO:0007669"/>
    <property type="project" value="UniProtKB-SubCell"/>
</dbReference>
<evidence type="ECO:0000256" key="5">
    <source>
        <dbReference type="ARBA" id="ARBA00023237"/>
    </source>
</evidence>
<dbReference type="STRING" id="1642646.ING2E5A_0787"/>
<dbReference type="Gene3D" id="1.25.40.390">
    <property type="match status" value="1"/>
</dbReference>
<dbReference type="EMBL" id="LT608328">
    <property type="protein sequence ID" value="SCM56245.1"/>
    <property type="molecule type" value="Genomic_DNA"/>
</dbReference>
<accession>A0A1G4G505</accession>
<name>A0A1G4G505_9BACT</name>
<protein>
    <recommendedName>
        <fullName evidence="10">RagB/SusD family nutrient uptake outer membrane protein</fullName>
    </recommendedName>
</protein>
<dbReference type="InterPro" id="IPR033985">
    <property type="entry name" value="SusD-like_N"/>
</dbReference>